<reference evidence="1" key="1">
    <citation type="journal article" date="2020" name="G3 (Bethesda)">
        <title>High-Quality Assemblies for Three Invasive Social Wasps from the &lt;i&gt;Vespula&lt;/i&gt; Genus.</title>
        <authorList>
            <person name="Harrop T.W.R."/>
            <person name="Guhlin J."/>
            <person name="McLaughlin G.M."/>
            <person name="Permina E."/>
            <person name="Stockwell P."/>
            <person name="Gilligan J."/>
            <person name="Le Lec M.F."/>
            <person name="Gruber M.A.M."/>
            <person name="Quinn O."/>
            <person name="Lovegrove M."/>
            <person name="Duncan E.J."/>
            <person name="Remnant E.J."/>
            <person name="Van Eeckhoven J."/>
            <person name="Graham B."/>
            <person name="Knapp R.A."/>
            <person name="Langford K.W."/>
            <person name="Kronenberg Z."/>
            <person name="Press M.O."/>
            <person name="Eacker S.M."/>
            <person name="Wilson-Rankin E.E."/>
            <person name="Purcell J."/>
            <person name="Lester P.J."/>
            <person name="Dearden P.K."/>
        </authorList>
    </citation>
    <scope>NUCLEOTIDE SEQUENCE</scope>
    <source>
        <strain evidence="1">Volc-1</strain>
    </source>
</reference>
<protein>
    <submittedName>
        <fullName evidence="1">Uncharacterized protein</fullName>
    </submittedName>
</protein>
<keyword evidence="2" id="KW-1185">Reference proteome</keyword>
<sequence length="100" mass="11133">MPRGWFGSVWIVGRRSGMGSGPFFFSALPQPAPSASHQLNFVPGIFNLFRFSLKIRSALALDWHISIHMRVGHITYVITRSSHYDGKGCGDNAVVVETWV</sequence>
<dbReference type="Proteomes" id="UP000600918">
    <property type="component" value="Unassembled WGS sequence"/>
</dbReference>
<proteinExistence type="predicted"/>
<dbReference type="EMBL" id="JACSDY010000004">
    <property type="protein sequence ID" value="KAF7429966.1"/>
    <property type="molecule type" value="Genomic_DNA"/>
</dbReference>
<accession>A0A834P7I5</accession>
<gene>
    <name evidence="1" type="ORF">H0235_006364</name>
</gene>
<organism evidence="1 2">
    <name type="scientific">Vespula pensylvanica</name>
    <name type="common">Western yellow jacket</name>
    <name type="synonym">Wasp</name>
    <dbReference type="NCBI Taxonomy" id="30213"/>
    <lineage>
        <taxon>Eukaryota</taxon>
        <taxon>Metazoa</taxon>
        <taxon>Ecdysozoa</taxon>
        <taxon>Arthropoda</taxon>
        <taxon>Hexapoda</taxon>
        <taxon>Insecta</taxon>
        <taxon>Pterygota</taxon>
        <taxon>Neoptera</taxon>
        <taxon>Endopterygota</taxon>
        <taxon>Hymenoptera</taxon>
        <taxon>Apocrita</taxon>
        <taxon>Aculeata</taxon>
        <taxon>Vespoidea</taxon>
        <taxon>Vespidae</taxon>
        <taxon>Vespinae</taxon>
        <taxon>Vespula</taxon>
    </lineage>
</organism>
<comment type="caution">
    <text evidence="1">The sequence shown here is derived from an EMBL/GenBank/DDBJ whole genome shotgun (WGS) entry which is preliminary data.</text>
</comment>
<dbReference type="AlphaFoldDB" id="A0A834P7I5"/>
<evidence type="ECO:0000313" key="2">
    <source>
        <dbReference type="Proteomes" id="UP000600918"/>
    </source>
</evidence>
<name>A0A834P7I5_VESPE</name>
<evidence type="ECO:0000313" key="1">
    <source>
        <dbReference type="EMBL" id="KAF7429966.1"/>
    </source>
</evidence>